<sequence length="43" mass="5083">MADNMEIFKQFNDNQSFKKWLSDMVFNVTYNTNGEVYSGQARI</sequence>
<name>A0A645C4Z8_9ZZZZ</name>
<organism evidence="1">
    <name type="scientific">bioreactor metagenome</name>
    <dbReference type="NCBI Taxonomy" id="1076179"/>
    <lineage>
        <taxon>unclassified sequences</taxon>
        <taxon>metagenomes</taxon>
        <taxon>ecological metagenomes</taxon>
    </lineage>
</organism>
<dbReference type="AlphaFoldDB" id="A0A645C4Z8"/>
<accession>A0A645C4Z8</accession>
<gene>
    <name evidence="1" type="ORF">SDC9_119611</name>
</gene>
<dbReference type="EMBL" id="VSSQ01024864">
    <property type="protein sequence ID" value="MPM72635.1"/>
    <property type="molecule type" value="Genomic_DNA"/>
</dbReference>
<evidence type="ECO:0000313" key="1">
    <source>
        <dbReference type="EMBL" id="MPM72635.1"/>
    </source>
</evidence>
<comment type="caution">
    <text evidence="1">The sequence shown here is derived from an EMBL/GenBank/DDBJ whole genome shotgun (WGS) entry which is preliminary data.</text>
</comment>
<protein>
    <submittedName>
        <fullName evidence="1">Uncharacterized protein</fullName>
    </submittedName>
</protein>
<proteinExistence type="predicted"/>
<reference evidence="1" key="1">
    <citation type="submission" date="2019-08" db="EMBL/GenBank/DDBJ databases">
        <authorList>
            <person name="Kucharzyk K."/>
            <person name="Murdoch R.W."/>
            <person name="Higgins S."/>
            <person name="Loffler F."/>
        </authorList>
    </citation>
    <scope>NUCLEOTIDE SEQUENCE</scope>
</reference>